<dbReference type="EMBL" id="CALNXK010000029">
    <property type="protein sequence ID" value="CAH3116552.1"/>
    <property type="molecule type" value="Genomic_DNA"/>
</dbReference>
<evidence type="ECO:0000313" key="1">
    <source>
        <dbReference type="EMBL" id="CAH3116552.1"/>
    </source>
</evidence>
<name>A0ABN8NQL3_9CNID</name>
<reference evidence="1 2" key="1">
    <citation type="submission" date="2022-05" db="EMBL/GenBank/DDBJ databases">
        <authorList>
            <consortium name="Genoscope - CEA"/>
            <person name="William W."/>
        </authorList>
    </citation>
    <scope>NUCLEOTIDE SEQUENCE [LARGE SCALE GENOMIC DNA]</scope>
</reference>
<evidence type="ECO:0000313" key="2">
    <source>
        <dbReference type="Proteomes" id="UP001159405"/>
    </source>
</evidence>
<organism evidence="1 2">
    <name type="scientific">Porites lobata</name>
    <dbReference type="NCBI Taxonomy" id="104759"/>
    <lineage>
        <taxon>Eukaryota</taxon>
        <taxon>Metazoa</taxon>
        <taxon>Cnidaria</taxon>
        <taxon>Anthozoa</taxon>
        <taxon>Hexacorallia</taxon>
        <taxon>Scleractinia</taxon>
        <taxon>Fungiina</taxon>
        <taxon>Poritidae</taxon>
        <taxon>Porites</taxon>
    </lineage>
</organism>
<sequence length="73" mass="8704">MDRMYLPRNEGYRGLSQLETAHKTATIRLDTCFNTKNDPLLVIAKEHQKNKTKQKKNKEKVLRYNVKRELNFP</sequence>
<comment type="caution">
    <text evidence="1">The sequence shown here is derived from an EMBL/GenBank/DDBJ whole genome shotgun (WGS) entry which is preliminary data.</text>
</comment>
<dbReference type="Proteomes" id="UP001159405">
    <property type="component" value="Unassembled WGS sequence"/>
</dbReference>
<gene>
    <name evidence="1" type="ORF">PLOB_00024129</name>
</gene>
<protein>
    <submittedName>
        <fullName evidence="1">Uncharacterized protein</fullName>
    </submittedName>
</protein>
<accession>A0ABN8NQL3</accession>
<proteinExistence type="predicted"/>
<keyword evidence="2" id="KW-1185">Reference proteome</keyword>